<name>A0A3P3XGY5_9SPIR</name>
<dbReference type="InterPro" id="IPR029058">
    <property type="entry name" value="AB_hydrolase_fold"/>
</dbReference>
<gene>
    <name evidence="3" type="primary">todF</name>
    <name evidence="3" type="ORF">SPIROBIBN47_200020</name>
</gene>
<proteinExistence type="predicted"/>
<dbReference type="SUPFAM" id="SSF53474">
    <property type="entry name" value="alpha/beta-Hydrolases"/>
    <property type="match status" value="1"/>
</dbReference>
<dbReference type="EC" id="3.1.1.-" evidence="3"/>
<dbReference type="GO" id="GO:0016020">
    <property type="term" value="C:membrane"/>
    <property type="evidence" value="ECO:0007669"/>
    <property type="project" value="TreeGrafter"/>
</dbReference>
<dbReference type="Gene3D" id="3.40.50.1820">
    <property type="entry name" value="alpha/beta hydrolase"/>
    <property type="match status" value="1"/>
</dbReference>
<keyword evidence="1 3" id="KW-0378">Hydrolase</keyword>
<dbReference type="PANTHER" id="PTHR43798:SF31">
    <property type="entry name" value="AB HYDROLASE SUPERFAMILY PROTEIN YCLE"/>
    <property type="match status" value="1"/>
</dbReference>
<dbReference type="PRINTS" id="PR00111">
    <property type="entry name" value="ABHYDROLASE"/>
</dbReference>
<evidence type="ECO:0000313" key="3">
    <source>
        <dbReference type="EMBL" id="SLM11559.1"/>
    </source>
</evidence>
<evidence type="ECO:0000256" key="1">
    <source>
        <dbReference type="ARBA" id="ARBA00022801"/>
    </source>
</evidence>
<reference evidence="3" key="1">
    <citation type="submission" date="2017-02" db="EMBL/GenBank/DDBJ databases">
        <authorList>
            <person name="Regsiter A."/>
            <person name="William W."/>
        </authorList>
    </citation>
    <scope>NUCLEOTIDE SEQUENCE</scope>
    <source>
        <strain evidence="3">Bib</strain>
    </source>
</reference>
<evidence type="ECO:0000259" key="2">
    <source>
        <dbReference type="Pfam" id="PF00561"/>
    </source>
</evidence>
<dbReference type="InterPro" id="IPR000073">
    <property type="entry name" value="AB_hydrolase_1"/>
</dbReference>
<dbReference type="InterPro" id="IPR050266">
    <property type="entry name" value="AB_hydrolase_sf"/>
</dbReference>
<dbReference type="AlphaFoldDB" id="A0A3P3XGY5"/>
<dbReference type="Pfam" id="PF00561">
    <property type="entry name" value="Abhydrolase_1"/>
    <property type="match status" value="1"/>
</dbReference>
<feature type="domain" description="AB hydrolase-1" evidence="2">
    <location>
        <begin position="32"/>
        <end position="262"/>
    </location>
</feature>
<dbReference type="GO" id="GO:0016787">
    <property type="term" value="F:hydrolase activity"/>
    <property type="evidence" value="ECO:0007669"/>
    <property type="project" value="UniProtKB-KW"/>
</dbReference>
<protein>
    <submittedName>
        <fullName evidence="3">2-hydroxy-6-oxo-2,4-heptadienoate hydrolase</fullName>
        <ecNumber evidence="3">3.1.1.-</ecNumber>
    </submittedName>
</protein>
<sequence>MEEKNQANPEIGESIITGGFKTNYHDVGSGDPVVLIHGSGPGVSAWANWRLVIPKLAARRRVIAPDMVGFGYTERPENIDFNMDMWGKQLVDFLDALNLEQVDLVGNSFGGALALWMAIYHPDRIHKLVLMGSMGTEFKITKGLDHVWGYQPSLEAMRVAINSFVYDKAIATEDLVKMRYEASIRPGYQETFGRMFPAPRQKGVDMMASKYADIAAIRHETLIIHGREDEIIPIETSMTLFQLIPNAQLHMFGKCGHWTQIEQNLRFVAVVEAFLAGEF</sequence>
<dbReference type="PANTHER" id="PTHR43798">
    <property type="entry name" value="MONOACYLGLYCEROL LIPASE"/>
    <property type="match status" value="1"/>
</dbReference>
<organism evidence="3">
    <name type="scientific">uncultured spirochete</name>
    <dbReference type="NCBI Taxonomy" id="156406"/>
    <lineage>
        <taxon>Bacteria</taxon>
        <taxon>Pseudomonadati</taxon>
        <taxon>Spirochaetota</taxon>
        <taxon>Spirochaetia</taxon>
        <taxon>Spirochaetales</taxon>
        <taxon>environmental samples</taxon>
    </lineage>
</organism>
<dbReference type="EMBL" id="FWDM01000013">
    <property type="protein sequence ID" value="SLM11559.1"/>
    <property type="molecule type" value="Genomic_DNA"/>
</dbReference>
<accession>A0A3P3XGY5</accession>